<dbReference type="AlphaFoldDB" id="A0A1Y2AQG2"/>
<dbReference type="Proteomes" id="UP000193642">
    <property type="component" value="Unassembled WGS sequence"/>
</dbReference>
<comment type="caution">
    <text evidence="2">The sequence shown here is derived from an EMBL/GenBank/DDBJ whole genome shotgun (WGS) entry which is preliminary data.</text>
</comment>
<organism evidence="2 3">
    <name type="scientific">Rhizoclosmatium globosum</name>
    <dbReference type="NCBI Taxonomy" id="329046"/>
    <lineage>
        <taxon>Eukaryota</taxon>
        <taxon>Fungi</taxon>
        <taxon>Fungi incertae sedis</taxon>
        <taxon>Chytridiomycota</taxon>
        <taxon>Chytridiomycota incertae sedis</taxon>
        <taxon>Chytridiomycetes</taxon>
        <taxon>Chytridiales</taxon>
        <taxon>Chytriomycetaceae</taxon>
        <taxon>Rhizoclosmatium</taxon>
    </lineage>
</organism>
<proteinExistence type="predicted"/>
<dbReference type="EMBL" id="MCGO01000147">
    <property type="protein sequence ID" value="ORY24182.1"/>
    <property type="molecule type" value="Genomic_DNA"/>
</dbReference>
<keyword evidence="3" id="KW-1185">Reference proteome</keyword>
<name>A0A1Y2AQG2_9FUNG</name>
<accession>A0A1Y2AQG2</accession>
<gene>
    <name evidence="1" type="ORF">BCR33DRAFT_727644</name>
    <name evidence="2" type="ORF">BCR33DRAFT_727648</name>
</gene>
<sequence>MMVDQTACSHIRSSQAVVLIVAEVLKQLQFTSTFAYLAYVVLRGSNSWNPSNWVVIDVFDMHDAFWKSSN</sequence>
<protein>
    <submittedName>
        <fullName evidence="2">Uncharacterized protein</fullName>
    </submittedName>
</protein>
<reference evidence="2 3" key="1">
    <citation type="submission" date="2016-07" db="EMBL/GenBank/DDBJ databases">
        <title>Pervasive Adenine N6-methylation of Active Genes in Fungi.</title>
        <authorList>
            <consortium name="DOE Joint Genome Institute"/>
            <person name="Mondo S.J."/>
            <person name="Dannebaum R.O."/>
            <person name="Kuo R.C."/>
            <person name="Labutti K."/>
            <person name="Haridas S."/>
            <person name="Kuo A."/>
            <person name="Salamov A."/>
            <person name="Ahrendt S.R."/>
            <person name="Lipzen A."/>
            <person name="Sullivan W."/>
            <person name="Andreopoulos W.B."/>
            <person name="Clum A."/>
            <person name="Lindquist E."/>
            <person name="Daum C."/>
            <person name="Ramamoorthy G.K."/>
            <person name="Gryganskyi A."/>
            <person name="Culley D."/>
            <person name="Magnuson J.K."/>
            <person name="James T.Y."/>
            <person name="O'Malley M.A."/>
            <person name="Stajich J.E."/>
            <person name="Spatafora J.W."/>
            <person name="Visel A."/>
            <person name="Grigoriev I.V."/>
        </authorList>
    </citation>
    <scope>NUCLEOTIDE SEQUENCE [LARGE SCALE GENOMIC DNA]</scope>
    <source>
        <strain evidence="2 3">JEL800</strain>
    </source>
</reference>
<dbReference type="EMBL" id="MCGO01000147">
    <property type="protein sequence ID" value="ORY24185.1"/>
    <property type="molecule type" value="Genomic_DNA"/>
</dbReference>
<evidence type="ECO:0000313" key="1">
    <source>
        <dbReference type="EMBL" id="ORY24182.1"/>
    </source>
</evidence>
<evidence type="ECO:0000313" key="3">
    <source>
        <dbReference type="Proteomes" id="UP000193642"/>
    </source>
</evidence>
<evidence type="ECO:0000313" key="2">
    <source>
        <dbReference type="EMBL" id="ORY24185.1"/>
    </source>
</evidence>